<evidence type="ECO:0000256" key="2">
    <source>
        <dbReference type="SAM" id="Phobius"/>
    </source>
</evidence>
<accession>A0A420W8A3</accession>
<dbReference type="Proteomes" id="UP000280881">
    <property type="component" value="Unassembled WGS sequence"/>
</dbReference>
<feature type="transmembrane region" description="Helical" evidence="2">
    <location>
        <begin position="49"/>
        <end position="68"/>
    </location>
</feature>
<dbReference type="PROSITE" id="PS50005">
    <property type="entry name" value="TPR"/>
    <property type="match status" value="1"/>
</dbReference>
<keyword evidence="1" id="KW-0802">TPR repeat</keyword>
<gene>
    <name evidence="3" type="ORF">C7457_0382</name>
</gene>
<comment type="caution">
    <text evidence="3">The sequence shown here is derived from an EMBL/GenBank/DDBJ whole genome shotgun (WGS) entry which is preliminary data.</text>
</comment>
<keyword evidence="4" id="KW-1185">Reference proteome</keyword>
<protein>
    <recommendedName>
        <fullName evidence="5">Tetratricopeptide repeat protein</fullName>
    </recommendedName>
</protein>
<dbReference type="AlphaFoldDB" id="A0A420W8A3"/>
<feature type="repeat" description="TPR" evidence="1">
    <location>
        <begin position="79"/>
        <end position="112"/>
    </location>
</feature>
<reference evidence="3 4" key="1">
    <citation type="submission" date="2018-10" db="EMBL/GenBank/DDBJ databases">
        <title>Genomic Encyclopedia of Type Strains, Phase IV (KMG-IV): sequencing the most valuable type-strain genomes for metagenomic binning, comparative biology and taxonomic classification.</title>
        <authorList>
            <person name="Goeker M."/>
        </authorList>
    </citation>
    <scope>NUCLEOTIDE SEQUENCE [LARGE SCALE GENOMIC DNA]</scope>
    <source>
        <strain evidence="3 4">DSM 15521</strain>
    </source>
</reference>
<keyword evidence="2" id="KW-0472">Membrane</keyword>
<proteinExistence type="predicted"/>
<keyword evidence="2" id="KW-1133">Transmembrane helix</keyword>
<dbReference type="OrthoDB" id="13266at2"/>
<name>A0A420W8A3_9BACT</name>
<dbReference type="EMBL" id="RBIE01000001">
    <property type="protein sequence ID" value="RKQ63508.1"/>
    <property type="molecule type" value="Genomic_DNA"/>
</dbReference>
<keyword evidence="2" id="KW-0812">Transmembrane</keyword>
<evidence type="ECO:0000313" key="3">
    <source>
        <dbReference type="EMBL" id="RKQ63508.1"/>
    </source>
</evidence>
<dbReference type="InterPro" id="IPR019734">
    <property type="entry name" value="TPR_rpt"/>
</dbReference>
<evidence type="ECO:0000313" key="4">
    <source>
        <dbReference type="Proteomes" id="UP000280881"/>
    </source>
</evidence>
<dbReference type="RefSeq" id="WP_147422178.1">
    <property type="nucleotide sequence ID" value="NZ_RBIE01000001.1"/>
</dbReference>
<evidence type="ECO:0008006" key="5">
    <source>
        <dbReference type="Google" id="ProtNLM"/>
    </source>
</evidence>
<evidence type="ECO:0000256" key="1">
    <source>
        <dbReference type="PROSITE-ProRule" id="PRU00339"/>
    </source>
</evidence>
<organism evidence="3 4">
    <name type="scientific">Thermovibrio guaymasensis</name>
    <dbReference type="NCBI Taxonomy" id="240167"/>
    <lineage>
        <taxon>Bacteria</taxon>
        <taxon>Pseudomonadati</taxon>
        <taxon>Aquificota</taxon>
        <taxon>Aquificia</taxon>
        <taxon>Desulfurobacteriales</taxon>
        <taxon>Desulfurobacteriaceae</taxon>
        <taxon>Thermovibrio</taxon>
    </lineage>
</organism>
<sequence>MKRPPYRVYRGKGKEEPKVQIPEEIDTPQAEQLVSDLYKLLHFISKHRAKLLSFLLFALTIGGFYVGYKFYTMKAEMKAAELVDRGIYYLDRGKEEKALSYFERAVKEYGGAPSSRLAKFLIGKIKGESSYLKGLASSKSYLLSPPSKTTLLTWSLDGGKLPNYKVERQEWTHPEYLYDKLLFALKRGNREEAFNIYSAIKGDYGFLPISSLAERLMK</sequence>